<dbReference type="InterPro" id="IPR000801">
    <property type="entry name" value="Esterase-like"/>
</dbReference>
<keyword evidence="2" id="KW-1185">Reference proteome</keyword>
<accession>A0ABV7W6F1</accession>
<protein>
    <submittedName>
        <fullName evidence="1">Alpha/beta hydrolase-fold protein</fullName>
    </submittedName>
</protein>
<evidence type="ECO:0000313" key="2">
    <source>
        <dbReference type="Proteomes" id="UP001595729"/>
    </source>
</evidence>
<gene>
    <name evidence="1" type="ORF">ACFOPI_15270</name>
</gene>
<dbReference type="InterPro" id="IPR029058">
    <property type="entry name" value="AB_hydrolase_fold"/>
</dbReference>
<dbReference type="SUPFAM" id="SSF53474">
    <property type="entry name" value="alpha/beta-Hydrolases"/>
    <property type="match status" value="1"/>
</dbReference>
<keyword evidence="1" id="KW-0378">Hydrolase</keyword>
<proteinExistence type="predicted"/>
<dbReference type="RefSeq" id="WP_382175445.1">
    <property type="nucleotide sequence ID" value="NZ_JBHRXX010000007.1"/>
</dbReference>
<dbReference type="GO" id="GO:0016787">
    <property type="term" value="F:hydrolase activity"/>
    <property type="evidence" value="ECO:0007669"/>
    <property type="project" value="UniProtKB-KW"/>
</dbReference>
<evidence type="ECO:0000313" key="1">
    <source>
        <dbReference type="EMBL" id="MFC3684964.1"/>
    </source>
</evidence>
<dbReference type="Proteomes" id="UP001595729">
    <property type="component" value="Unassembled WGS sequence"/>
</dbReference>
<dbReference type="Gene3D" id="3.40.50.1820">
    <property type="entry name" value="alpha/beta hydrolase"/>
    <property type="match status" value="1"/>
</dbReference>
<organism evidence="1 2">
    <name type="scientific">Hydrogenophaga luteola</name>
    <dbReference type="NCBI Taxonomy" id="1591122"/>
    <lineage>
        <taxon>Bacteria</taxon>
        <taxon>Pseudomonadati</taxon>
        <taxon>Pseudomonadota</taxon>
        <taxon>Betaproteobacteria</taxon>
        <taxon>Burkholderiales</taxon>
        <taxon>Comamonadaceae</taxon>
        <taxon>Hydrogenophaga</taxon>
    </lineage>
</organism>
<name>A0ABV7W6F1_9BURK</name>
<dbReference type="Pfam" id="PF00756">
    <property type="entry name" value="Esterase"/>
    <property type="match status" value="1"/>
</dbReference>
<sequence>MNPCASAVARRLAAAALALALAAGLSGCSLLVREPRVPMEVLSLPRAAGAHSPTLIVFMPGAQEVPQDIVREGFVEQVRARGIDADVVVADTHLGYFYAGVFEQRLREDVIQPARARGYRSVWLAGISLGGFGALRYARAHPDEVDGIIALAPYLAPRLDLQAVWQAGGLANWRPERPPGPREHERALLLWLQGYGDPAQQRPPLLIGHGDDDRLKPFGPLMAGLLPPERLLSAPGGHDWAPWKSMWADALDRAPLPRANGAGLR</sequence>
<comment type="caution">
    <text evidence="1">The sequence shown here is derived from an EMBL/GenBank/DDBJ whole genome shotgun (WGS) entry which is preliminary data.</text>
</comment>
<dbReference type="EMBL" id="JBHRXX010000007">
    <property type="protein sequence ID" value="MFC3684964.1"/>
    <property type="molecule type" value="Genomic_DNA"/>
</dbReference>
<reference evidence="2" key="1">
    <citation type="journal article" date="2019" name="Int. J. Syst. Evol. Microbiol.">
        <title>The Global Catalogue of Microorganisms (GCM) 10K type strain sequencing project: providing services to taxonomists for standard genome sequencing and annotation.</title>
        <authorList>
            <consortium name="The Broad Institute Genomics Platform"/>
            <consortium name="The Broad Institute Genome Sequencing Center for Infectious Disease"/>
            <person name="Wu L."/>
            <person name="Ma J."/>
        </authorList>
    </citation>
    <scope>NUCLEOTIDE SEQUENCE [LARGE SCALE GENOMIC DNA]</scope>
    <source>
        <strain evidence="2">KCTC 42501</strain>
    </source>
</reference>